<dbReference type="Proteomes" id="UP000625711">
    <property type="component" value="Unassembled WGS sequence"/>
</dbReference>
<comment type="caution">
    <text evidence="2">The sequence shown here is derived from an EMBL/GenBank/DDBJ whole genome shotgun (WGS) entry which is preliminary data.</text>
</comment>
<feature type="region of interest" description="Disordered" evidence="1">
    <location>
        <begin position="1"/>
        <end position="21"/>
    </location>
</feature>
<gene>
    <name evidence="2" type="ORF">GWI33_014333</name>
</gene>
<dbReference type="EMBL" id="JAACXV010013654">
    <property type="protein sequence ID" value="KAF7272916.1"/>
    <property type="molecule type" value="Genomic_DNA"/>
</dbReference>
<accession>A0A834I588</accession>
<evidence type="ECO:0000313" key="2">
    <source>
        <dbReference type="EMBL" id="KAF7272916.1"/>
    </source>
</evidence>
<feature type="compositionally biased region" description="Polar residues" evidence="1">
    <location>
        <begin position="1"/>
        <end position="16"/>
    </location>
</feature>
<protein>
    <submittedName>
        <fullName evidence="2">Uncharacterized protein</fullName>
    </submittedName>
</protein>
<reference evidence="2" key="1">
    <citation type="submission" date="2020-08" db="EMBL/GenBank/DDBJ databases">
        <title>Genome sequencing and assembly of the red palm weevil Rhynchophorus ferrugineus.</title>
        <authorList>
            <person name="Dias G.B."/>
            <person name="Bergman C.M."/>
            <person name="Manee M."/>
        </authorList>
    </citation>
    <scope>NUCLEOTIDE SEQUENCE</scope>
    <source>
        <strain evidence="2">AA-2017</strain>
        <tissue evidence="2">Whole larva</tissue>
    </source>
</reference>
<organism evidence="2 3">
    <name type="scientific">Rhynchophorus ferrugineus</name>
    <name type="common">Red palm weevil</name>
    <name type="synonym">Curculio ferrugineus</name>
    <dbReference type="NCBI Taxonomy" id="354439"/>
    <lineage>
        <taxon>Eukaryota</taxon>
        <taxon>Metazoa</taxon>
        <taxon>Ecdysozoa</taxon>
        <taxon>Arthropoda</taxon>
        <taxon>Hexapoda</taxon>
        <taxon>Insecta</taxon>
        <taxon>Pterygota</taxon>
        <taxon>Neoptera</taxon>
        <taxon>Endopterygota</taxon>
        <taxon>Coleoptera</taxon>
        <taxon>Polyphaga</taxon>
        <taxon>Cucujiformia</taxon>
        <taxon>Curculionidae</taxon>
        <taxon>Dryophthorinae</taxon>
        <taxon>Rhynchophorus</taxon>
    </lineage>
</organism>
<dbReference type="AlphaFoldDB" id="A0A834I588"/>
<evidence type="ECO:0000313" key="3">
    <source>
        <dbReference type="Proteomes" id="UP000625711"/>
    </source>
</evidence>
<proteinExistence type="predicted"/>
<sequence>MKPNDTNSRRANTAFRNSLPFRRKLDPKRNGAYFSRNDNAYRTQWKENRPAVGRVSFNSKQEITGLVAGREQRPMSAERTARAFLIVCHPTG</sequence>
<evidence type="ECO:0000256" key="1">
    <source>
        <dbReference type="SAM" id="MobiDB-lite"/>
    </source>
</evidence>
<keyword evidence="3" id="KW-1185">Reference proteome</keyword>
<name>A0A834I588_RHYFE</name>